<feature type="compositionally biased region" description="Polar residues" evidence="2">
    <location>
        <begin position="405"/>
        <end position="414"/>
    </location>
</feature>
<dbReference type="Proteomes" id="UP000078397">
    <property type="component" value="Unassembled WGS sequence"/>
</dbReference>
<dbReference type="GO" id="GO:0005524">
    <property type="term" value="F:ATP binding"/>
    <property type="evidence" value="ECO:0007669"/>
    <property type="project" value="InterPro"/>
</dbReference>
<name>A0A179FX78_METCM</name>
<dbReference type="InterPro" id="IPR014790">
    <property type="entry name" value="MutL_C"/>
</dbReference>
<feature type="domain" description="MutL C-terminal dimerisation" evidence="3">
    <location>
        <begin position="614"/>
        <end position="796"/>
    </location>
</feature>
<comment type="similarity">
    <text evidence="1">Belongs to the DNA mismatch repair MutL/HexB family.</text>
</comment>
<proteinExistence type="inferred from homology"/>
<dbReference type="GeneID" id="28845971"/>
<gene>
    <name evidence="4" type="ORF">VFPPC_02306</name>
</gene>
<dbReference type="PANTHER" id="PTHR10073">
    <property type="entry name" value="DNA MISMATCH REPAIR PROTEIN MLH, PMS, MUTL"/>
    <property type="match status" value="1"/>
</dbReference>
<keyword evidence="5" id="KW-1185">Reference proteome</keyword>
<evidence type="ECO:0000313" key="4">
    <source>
        <dbReference type="EMBL" id="OAQ69711.1"/>
    </source>
</evidence>
<dbReference type="SUPFAM" id="SSF55874">
    <property type="entry name" value="ATPase domain of HSP90 chaperone/DNA topoisomerase II/histidine kinase"/>
    <property type="match status" value="1"/>
</dbReference>
<dbReference type="Gene3D" id="3.30.1370.100">
    <property type="entry name" value="MutL, C-terminal domain, regulatory subdomain"/>
    <property type="match status" value="1"/>
</dbReference>
<dbReference type="GO" id="GO:0140664">
    <property type="term" value="F:ATP-dependent DNA damage sensor activity"/>
    <property type="evidence" value="ECO:0007669"/>
    <property type="project" value="InterPro"/>
</dbReference>
<dbReference type="InterPro" id="IPR036890">
    <property type="entry name" value="HATPase_C_sf"/>
</dbReference>
<dbReference type="STRING" id="1380566.A0A179FX78"/>
<dbReference type="Gene3D" id="3.30.565.10">
    <property type="entry name" value="Histidine kinase-like ATPase, C-terminal domain"/>
    <property type="match status" value="1"/>
</dbReference>
<dbReference type="InterPro" id="IPR042121">
    <property type="entry name" value="MutL_C_regsub"/>
</dbReference>
<dbReference type="RefSeq" id="XP_018146248.1">
    <property type="nucleotide sequence ID" value="XM_018281977.1"/>
</dbReference>
<dbReference type="GO" id="GO:0006298">
    <property type="term" value="P:mismatch repair"/>
    <property type="evidence" value="ECO:0007669"/>
    <property type="project" value="InterPro"/>
</dbReference>
<dbReference type="SMART" id="SM00853">
    <property type="entry name" value="MutL_C"/>
    <property type="match status" value="1"/>
</dbReference>
<sequence>MSIRRLPKDAVDKIKSSSAITSLNQVICGLLTNSLDASATKVTISLDYVLGNCTVQDNGLGIEPGEFEPDGGLGKLHHTSKTPPSQSIHGSHGRFVASTAAVSLLTIASHHSRHTSHGFLSIHNGKVLARHVPAPPDQRFESFSHGTSVTVRNLFGPMPVRVKQRGQLFSDRFRVDKEWEALVRDITALLLAWPSEVSVALRETNTKKEQRLKSGNADVVSRSSRLFTQAGLADSEDSDSWVPVSVASRHVRIKGAISKNPVATRRPQIMSLGIRPIPNEFGTNVLYEEVNKLFQDSHFGVVEDDDKTGSMQAKPRKGLERWPMFYLEIHLLGSGGDLAMDDVLGNSQHSLQSIIDLLKVVCYGFLKKHFLQPKHIQPIMGKPMAVRSRRIAHPYTPQPAPERQPSPQAQSAVATGTALRRPYSPFNEWSRIKVGRATVESKVDRQADVSVALSAKGTTRRLVGENGVLLRKPFDGIGVGEADAQNQPTNRTDAIAENSATTDNTNISEGGQGCPSPAITTPEPKARKLESGSKAVPQEWLREVIHSWKNPVFELTEPRIPTLHQDTAAEQSVNAGRDGPSSKFYSRENDVQFEAAAMSLNGRLSRAALAQAEIIGQVDRKFILLRLPLHSADAKQTTDPSSALIVLDQHAADERCRLEELMSQYFELHTLQAMSTPLESPIAFEVSAREHELLGRFQSHFRTWGVSYRTSGKSGHEIEIKSLPPSIIERCRNEPKLVINLVRREIWRLEDGVVPPRPVHEAGKSWVSCFHSCPQGILELLHSRSCRSAIMFNDELSRDECKKLVGRLSRCAFPFQCAHGRPSLVPIVDIGLGGRIGDWKGSTFGVGRWKSWIEK</sequence>
<dbReference type="GO" id="GO:0032300">
    <property type="term" value="C:mismatch repair complex"/>
    <property type="evidence" value="ECO:0007669"/>
    <property type="project" value="InterPro"/>
</dbReference>
<dbReference type="SUPFAM" id="SSF118116">
    <property type="entry name" value="DNA mismatch repair protein MutL"/>
    <property type="match status" value="1"/>
</dbReference>
<dbReference type="PANTHER" id="PTHR10073:SF47">
    <property type="entry name" value="DNA MISMATCH REPAIR PROTEIN MLH3"/>
    <property type="match status" value="1"/>
</dbReference>
<dbReference type="InterPro" id="IPR037198">
    <property type="entry name" value="MutL_C_sf"/>
</dbReference>
<evidence type="ECO:0000313" key="5">
    <source>
        <dbReference type="Proteomes" id="UP000078397"/>
    </source>
</evidence>
<comment type="caution">
    <text evidence="4">The sequence shown here is derived from an EMBL/GenBank/DDBJ whole genome shotgun (WGS) entry which is preliminary data.</text>
</comment>
<evidence type="ECO:0000256" key="2">
    <source>
        <dbReference type="SAM" id="MobiDB-lite"/>
    </source>
</evidence>
<dbReference type="EMBL" id="LSBJ02000002">
    <property type="protein sequence ID" value="OAQ69711.1"/>
    <property type="molecule type" value="Genomic_DNA"/>
</dbReference>
<feature type="region of interest" description="Disordered" evidence="2">
    <location>
        <begin position="500"/>
        <end position="533"/>
    </location>
</feature>
<feature type="region of interest" description="Disordered" evidence="2">
    <location>
        <begin position="394"/>
        <end position="415"/>
    </location>
</feature>
<dbReference type="Pfam" id="PF13589">
    <property type="entry name" value="HATPase_c_3"/>
    <property type="match status" value="1"/>
</dbReference>
<dbReference type="InterPro" id="IPR038973">
    <property type="entry name" value="MutL/Mlh/Pms-like"/>
</dbReference>
<accession>A0A179FX78</accession>
<dbReference type="KEGG" id="pchm:VFPPC_02306"/>
<feature type="region of interest" description="Disordered" evidence="2">
    <location>
        <begin position="66"/>
        <end position="91"/>
    </location>
</feature>
<dbReference type="OrthoDB" id="429932at2759"/>
<dbReference type="Gene3D" id="3.30.1540.20">
    <property type="entry name" value="MutL, C-terminal domain, dimerisation subdomain"/>
    <property type="match status" value="1"/>
</dbReference>
<dbReference type="Pfam" id="PF08676">
    <property type="entry name" value="MutL_C"/>
    <property type="match status" value="1"/>
</dbReference>
<organism evidence="4 5">
    <name type="scientific">Pochonia chlamydosporia 170</name>
    <dbReference type="NCBI Taxonomy" id="1380566"/>
    <lineage>
        <taxon>Eukaryota</taxon>
        <taxon>Fungi</taxon>
        <taxon>Dikarya</taxon>
        <taxon>Ascomycota</taxon>
        <taxon>Pezizomycotina</taxon>
        <taxon>Sordariomycetes</taxon>
        <taxon>Hypocreomycetidae</taxon>
        <taxon>Hypocreales</taxon>
        <taxon>Clavicipitaceae</taxon>
        <taxon>Pochonia</taxon>
    </lineage>
</organism>
<dbReference type="GO" id="GO:0016887">
    <property type="term" value="F:ATP hydrolysis activity"/>
    <property type="evidence" value="ECO:0007669"/>
    <property type="project" value="InterPro"/>
</dbReference>
<dbReference type="InterPro" id="IPR042120">
    <property type="entry name" value="MutL_C_dimsub"/>
</dbReference>
<protein>
    <submittedName>
        <fullName evidence="4">DNA mismatch repair protein</fullName>
    </submittedName>
</protein>
<dbReference type="AlphaFoldDB" id="A0A179FX78"/>
<reference evidence="4 5" key="1">
    <citation type="journal article" date="2016" name="PLoS Pathog.">
        <title>Biosynthesis of antibiotic leucinostatins in bio-control fungus Purpureocillium lilacinum and their inhibition on phytophthora revealed by genome mining.</title>
        <authorList>
            <person name="Wang G."/>
            <person name="Liu Z."/>
            <person name="Lin R."/>
            <person name="Li E."/>
            <person name="Mao Z."/>
            <person name="Ling J."/>
            <person name="Yang Y."/>
            <person name="Yin W.B."/>
            <person name="Xie B."/>
        </authorList>
    </citation>
    <scope>NUCLEOTIDE SEQUENCE [LARGE SCALE GENOMIC DNA]</scope>
    <source>
        <strain evidence="4">170</strain>
    </source>
</reference>
<evidence type="ECO:0000256" key="1">
    <source>
        <dbReference type="ARBA" id="ARBA00006082"/>
    </source>
</evidence>
<evidence type="ECO:0000259" key="3">
    <source>
        <dbReference type="SMART" id="SM00853"/>
    </source>
</evidence>
<feature type="compositionally biased region" description="Polar residues" evidence="2">
    <location>
        <begin position="500"/>
        <end position="509"/>
    </location>
</feature>